<dbReference type="OrthoDB" id="1489599at2"/>
<name>A0A2S1QYE0_9FLAO</name>
<evidence type="ECO:0000313" key="1">
    <source>
        <dbReference type="EMBL" id="AWH85423.1"/>
    </source>
</evidence>
<accession>A0A2S1QYE0</accession>
<sequence length="59" mass="6845">MHLHAGNIPIFSKQYDLVSIPRLILIDKEGNFVDSKMPYPYDKGFEKLLRETLGLPEKK</sequence>
<protein>
    <recommendedName>
        <fullName evidence="3">Thioredoxin-like fold domain-containing protein</fullName>
    </recommendedName>
</protein>
<reference evidence="1 2" key="1">
    <citation type="submission" date="2018-04" db="EMBL/GenBank/DDBJ databases">
        <title>Genome sequencing of Flavobacterium sp. HYN0059.</title>
        <authorList>
            <person name="Yi H."/>
            <person name="Baek C."/>
        </authorList>
    </citation>
    <scope>NUCLEOTIDE SEQUENCE [LARGE SCALE GENOMIC DNA]</scope>
    <source>
        <strain evidence="1 2">HYN0059</strain>
    </source>
</reference>
<dbReference type="EMBL" id="CP029186">
    <property type="protein sequence ID" value="AWH85423.1"/>
    <property type="molecule type" value="Genomic_DNA"/>
</dbReference>
<dbReference type="Proteomes" id="UP000244929">
    <property type="component" value="Chromosome"/>
</dbReference>
<proteinExistence type="predicted"/>
<keyword evidence="2" id="KW-1185">Reference proteome</keyword>
<dbReference type="RefSeq" id="WP_108778125.1">
    <property type="nucleotide sequence ID" value="NZ_CP029186.1"/>
</dbReference>
<dbReference type="AlphaFoldDB" id="A0A2S1QYE0"/>
<evidence type="ECO:0008006" key="3">
    <source>
        <dbReference type="Google" id="ProtNLM"/>
    </source>
</evidence>
<organism evidence="1 2">
    <name type="scientific">Flavobacterium album</name>
    <dbReference type="NCBI Taxonomy" id="2175091"/>
    <lineage>
        <taxon>Bacteria</taxon>
        <taxon>Pseudomonadati</taxon>
        <taxon>Bacteroidota</taxon>
        <taxon>Flavobacteriia</taxon>
        <taxon>Flavobacteriales</taxon>
        <taxon>Flavobacteriaceae</taxon>
        <taxon>Flavobacterium</taxon>
    </lineage>
</organism>
<evidence type="ECO:0000313" key="2">
    <source>
        <dbReference type="Proteomes" id="UP000244929"/>
    </source>
</evidence>
<dbReference type="KEGG" id="falb:HYN59_09975"/>
<gene>
    <name evidence="1" type="ORF">HYN59_09975</name>
</gene>
<dbReference type="Gene3D" id="3.40.30.10">
    <property type="entry name" value="Glutaredoxin"/>
    <property type="match status" value="1"/>
</dbReference>